<sequence length="526" mass="56750">MSRHVIEVPSYRDVTDRKRLVRRAAKALDISGAFAVEAVIPQGDGAQIVLTTDAPDPRVGSSRQPLSPSVKASDGERVQAMVGRLTGQAMVAFDPHGHSSVVQHAPALDLAVRNAVAAALKKPPWEVRLWVESNVDGDVERVHVARAPAGVTRDQLGEALLAGLAEFDLDIPQHAEWVIARRTEAQKGFVAHARVDPLREIAMYPEGLVPTYKKIPFGINEHGDPVTLGLLEQNLLVGGIPGGGKSGAVTTLLRGVSQLEHTAILGLDPKLVEQAEWAPRFTATVHTPADVIELLTKVETEMLRRYAWLKEQQGVKKFSADLLSEEFPMLVIVVDELADLVSGATEKEDKAIEAAIAGKLRRLVALGRAAAVVVWAATQKPASEVIPTSLRDLIAQRVGYATTNSAMTDTILGAGASQVGGLCHEIPAAMRGVCYVKGETDRHPVRARTYWVKDDDVDDLATRTAHLRVPLPWLTGEAGSTISPEDLDVMLDDLELSLDDLDGADPISVRLRELNGDVEDEPLLPI</sequence>
<dbReference type="EMBL" id="CP001819">
    <property type="protein sequence ID" value="ACZ22798.1"/>
    <property type="molecule type" value="Genomic_DNA"/>
</dbReference>
<dbReference type="PANTHER" id="PTHR22683:SF41">
    <property type="entry name" value="DNA TRANSLOCASE FTSK"/>
    <property type="match status" value="1"/>
</dbReference>
<dbReference type="InterPro" id="IPR002543">
    <property type="entry name" value="FtsK_dom"/>
</dbReference>
<organism evidence="5 6">
    <name type="scientific">Sanguibacter keddieii (strain ATCC 51767 / DSM 10542 / NCFB 3025 / ST-74)</name>
    <dbReference type="NCBI Taxonomy" id="446469"/>
    <lineage>
        <taxon>Bacteria</taxon>
        <taxon>Bacillati</taxon>
        <taxon>Actinomycetota</taxon>
        <taxon>Actinomycetes</taxon>
        <taxon>Micrococcales</taxon>
        <taxon>Sanguibacteraceae</taxon>
        <taxon>Sanguibacter</taxon>
    </lineage>
</organism>
<evidence type="ECO:0000256" key="3">
    <source>
        <dbReference type="PROSITE-ProRule" id="PRU00289"/>
    </source>
</evidence>
<dbReference type="PROSITE" id="PS50901">
    <property type="entry name" value="FTSK"/>
    <property type="match status" value="1"/>
</dbReference>
<dbReference type="InterPro" id="IPR050206">
    <property type="entry name" value="FtsK/SpoIIIE/SftA"/>
</dbReference>
<protein>
    <submittedName>
        <fullName evidence="5">DNA segregation ATPase, FtsK/SpoIIIE family</fullName>
    </submittedName>
</protein>
<dbReference type="GO" id="GO:0005524">
    <property type="term" value="F:ATP binding"/>
    <property type="evidence" value="ECO:0007669"/>
    <property type="project" value="UniProtKB-UniRule"/>
</dbReference>
<dbReference type="eggNOG" id="COG1674">
    <property type="taxonomic scope" value="Bacteria"/>
</dbReference>
<dbReference type="Gene3D" id="3.40.50.300">
    <property type="entry name" value="P-loop containing nucleotide triphosphate hydrolases"/>
    <property type="match status" value="1"/>
</dbReference>
<feature type="domain" description="FtsK" evidence="4">
    <location>
        <begin position="223"/>
        <end position="409"/>
    </location>
</feature>
<reference evidence="5 6" key="1">
    <citation type="journal article" date="2009" name="Stand. Genomic Sci.">
        <title>Complete genome sequence of Sanguibacter keddieii type strain (ST-74).</title>
        <authorList>
            <person name="Ivanova N."/>
            <person name="Sikorski J."/>
            <person name="Sims D."/>
            <person name="Brettin T."/>
            <person name="Detter J.C."/>
            <person name="Han C."/>
            <person name="Lapidus A."/>
            <person name="Copeland A."/>
            <person name="Glavina Del Rio T."/>
            <person name="Nolan M."/>
            <person name="Chen F."/>
            <person name="Lucas S."/>
            <person name="Tice H."/>
            <person name="Cheng J.F."/>
            <person name="Bruce D."/>
            <person name="Goodwin L."/>
            <person name="Pitluck S."/>
            <person name="Pati A."/>
            <person name="Mavromatis K."/>
            <person name="Chen A."/>
            <person name="Palaniappan K."/>
            <person name="D'haeseleer P."/>
            <person name="Chain P."/>
            <person name="Bristow J."/>
            <person name="Eisen J.A."/>
            <person name="Markowitz V."/>
            <person name="Hugenholtz P."/>
            <person name="Goker M."/>
            <person name="Pukall R."/>
            <person name="Klenk H.P."/>
            <person name="Kyrpides N.C."/>
        </authorList>
    </citation>
    <scope>NUCLEOTIDE SEQUENCE [LARGE SCALE GENOMIC DNA]</scope>
    <source>
        <strain evidence="6">ATCC 51767 / DSM 10542 / NCFB 3025 / ST-74</strain>
    </source>
</reference>
<dbReference type="GO" id="GO:0003677">
    <property type="term" value="F:DNA binding"/>
    <property type="evidence" value="ECO:0007669"/>
    <property type="project" value="InterPro"/>
</dbReference>
<dbReference type="STRING" id="446469.Sked_28960"/>
<dbReference type="PANTHER" id="PTHR22683">
    <property type="entry name" value="SPORULATION PROTEIN RELATED"/>
    <property type="match status" value="1"/>
</dbReference>
<dbReference type="RefSeq" id="WP_012867867.1">
    <property type="nucleotide sequence ID" value="NC_013521.1"/>
</dbReference>
<dbReference type="Proteomes" id="UP000000322">
    <property type="component" value="Chromosome"/>
</dbReference>
<evidence type="ECO:0000259" key="4">
    <source>
        <dbReference type="PROSITE" id="PS50901"/>
    </source>
</evidence>
<dbReference type="OrthoDB" id="3217500at2"/>
<evidence type="ECO:0000256" key="1">
    <source>
        <dbReference type="ARBA" id="ARBA00022741"/>
    </source>
</evidence>
<evidence type="ECO:0000256" key="2">
    <source>
        <dbReference type="ARBA" id="ARBA00022840"/>
    </source>
</evidence>
<proteinExistence type="predicted"/>
<dbReference type="InterPro" id="IPR027417">
    <property type="entry name" value="P-loop_NTPase"/>
</dbReference>
<name>D1BBM7_SANKS</name>
<keyword evidence="6" id="KW-1185">Reference proteome</keyword>
<evidence type="ECO:0000313" key="6">
    <source>
        <dbReference type="Proteomes" id="UP000000322"/>
    </source>
</evidence>
<dbReference type="AlphaFoldDB" id="D1BBM7"/>
<dbReference type="HOGENOM" id="CLU_517674_0_0_11"/>
<evidence type="ECO:0000313" key="5">
    <source>
        <dbReference type="EMBL" id="ACZ22798.1"/>
    </source>
</evidence>
<dbReference type="SUPFAM" id="SSF52540">
    <property type="entry name" value="P-loop containing nucleoside triphosphate hydrolases"/>
    <property type="match status" value="1"/>
</dbReference>
<accession>D1BBM7</accession>
<dbReference type="Pfam" id="PF01580">
    <property type="entry name" value="FtsK_SpoIIIE"/>
    <property type="match status" value="1"/>
</dbReference>
<feature type="binding site" evidence="3">
    <location>
        <begin position="239"/>
        <end position="246"/>
    </location>
    <ligand>
        <name>ATP</name>
        <dbReference type="ChEBI" id="CHEBI:30616"/>
    </ligand>
</feature>
<keyword evidence="1 3" id="KW-0547">Nucleotide-binding</keyword>
<dbReference type="KEGG" id="ske:Sked_28960"/>
<gene>
    <name evidence="5" type="ordered locus">Sked_28960</name>
</gene>
<keyword evidence="2 3" id="KW-0067">ATP-binding</keyword>